<dbReference type="InterPro" id="IPR028098">
    <property type="entry name" value="Glyco_trans_4-like_N"/>
</dbReference>
<keyword evidence="1" id="KW-0808">Transferase</keyword>
<dbReference type="PANTHER" id="PTHR46401">
    <property type="entry name" value="GLYCOSYLTRANSFERASE WBBK-RELATED"/>
    <property type="match status" value="1"/>
</dbReference>
<gene>
    <name evidence="4" type="ORF">BZG00_10690</name>
</gene>
<name>A0AB36JUN5_9GAMM</name>
<keyword evidence="5" id="KW-1185">Reference proteome</keyword>
<protein>
    <recommendedName>
        <fullName evidence="6">Glycosyltransferase</fullName>
    </recommendedName>
</protein>
<dbReference type="InterPro" id="IPR001296">
    <property type="entry name" value="Glyco_trans_1"/>
</dbReference>
<evidence type="ECO:0000313" key="4">
    <source>
        <dbReference type="EMBL" id="OOE39345.1"/>
    </source>
</evidence>
<dbReference type="EMBL" id="MUEK01000009">
    <property type="protein sequence ID" value="OOE39345.1"/>
    <property type="molecule type" value="Genomic_DNA"/>
</dbReference>
<feature type="domain" description="Glycosyltransferase subfamily 4-like N-terminal" evidence="3">
    <location>
        <begin position="39"/>
        <end position="216"/>
    </location>
</feature>
<dbReference type="GO" id="GO:0016757">
    <property type="term" value="F:glycosyltransferase activity"/>
    <property type="evidence" value="ECO:0007669"/>
    <property type="project" value="InterPro"/>
</dbReference>
<evidence type="ECO:0008006" key="6">
    <source>
        <dbReference type="Google" id="ProtNLM"/>
    </source>
</evidence>
<organism evidence="4 5">
    <name type="scientific">Salinivibrio kushneri</name>
    <dbReference type="NCBI Taxonomy" id="1908198"/>
    <lineage>
        <taxon>Bacteria</taxon>
        <taxon>Pseudomonadati</taxon>
        <taxon>Pseudomonadota</taxon>
        <taxon>Gammaproteobacteria</taxon>
        <taxon>Vibrionales</taxon>
        <taxon>Vibrionaceae</taxon>
        <taxon>Salinivibrio</taxon>
    </lineage>
</organism>
<accession>A0AB36JUN5</accession>
<dbReference type="Pfam" id="PF00534">
    <property type="entry name" value="Glycos_transf_1"/>
    <property type="match status" value="1"/>
</dbReference>
<evidence type="ECO:0000259" key="2">
    <source>
        <dbReference type="Pfam" id="PF00534"/>
    </source>
</evidence>
<sequence length="1690" mass="193138">MDNLIQRAIELASQKKTPYYPIKQRLAYMVSHGQSYASNGYAIRTQTMAETLNQNGIDTFCFVRPGRPWELNDSVDCDYQVTVDGVRYFHSPWLNTAPDNEQAHLKASVERFVELFQIYRPASVLAASDYRIGLPAWVAAMQLGLPFYNEVRGFWELSKDAREPGYASSEQGKKEGERNTFVAKQAAKVFTLNQPMVDELIARGVTAENLSIVPNGVNTLPTLREPSAALKAALGIKTHDRVIGYIGSMGAYEGLETLIGACQQLVDQGENIKLLLVGDEQAVTPSTTADKSHNEKSWLIQMGRVPHDTVPDYYALLDAVVIPRKPLPVSQLVPPMKATEALAYGKRLVVSDVAPLAEYADKYESVISFKAGNIESLVSSLQASLKLPTPQSSVDLLFSTHIQPMVRALKDEARIMDHKEMVPEAIVMDLENSVHRHKAFNEGINRESPILKLFFDSTSVSQEELRALIGIYLKNIRDLSRVKLVVYGENFDETFLNDSFLFETVLFETSKKRAKRTSYDVNIVAPKSLPVKSVHELNWKNFRGFCESISHLFRECSTSNILYFVFTTGSNTEAGYHRRSLHLKEAFDEIGVKLPLISYHSSTFKYKDKVAFIPKDMKILERILAWLSPRTVIAASNHENAKPILDLRDSVGYEFVYEMRGLWHETYAAKMMEVDKTYAIKKDKNYKKGLNGELDIIQRADKVLFICKEMKEYVEERVTNKEINSEIVGNGYKVNDLTSDVVNVKPYNKKSGEPFIIGYFGSITYYEGIKFMLDSVAELIKEGVNVKVLLIGKNSIRHKHVLNLDNYDFVQHEEFKKDILPYYEKINLFVVPRLPYEVCHSVEPLKPFDCFAKKVPLLLSDCKALKRLSGGDERCLTFKSGDKESFKEKVRTVIADGYPKEKLDVARNWVNEKLKWVNVAKTYVTFLTKEKKDIYYLYADKWWISYQWSGASINAINEMAVLSKDNNVYYNDIFVNDLFYGGVFDERKYLERHSREAKERKGNYSHFLPKVFRPTRHYDAAFYRSGSNEKCVNFFLKEVPEPKIFSHNYVKDIWEEGATVGFQTESSQELAIKNELANFDDDGTLGYVDSNFPPEQSFLRYQASAHEASESSKVFDSSRRNRLKKELNCNFLIGVIGTIYKGTYPDLLISAVEKIRTNHPELNAKIIFYSINILDEIPKKDWIIISKYDKESQEDALLQLDVIVNTWKSSAQVYSGSNKNIDAINHAIPLIAAKTPSYVEQLGESYPLFYDFDPSNENQESLTSEYLEDLLIKCSEEKFRENVSKYLMWRRSFLSIDSTSWLYNKQISRLRKKVLLVAQNFNVGGVQKYSVQLIKSISECDITILVSEKVSDEKIEELRKISSNIKIEYFVDGEFSLLENFDVAFINSFPVKGPELVSLLNHLNKCGSRVYPIVHSDIHPFTVEISKHLSLIDGLVTINAKIIEKIKENTGRDFKSHFSHITPVLEPENSRLDSHIAKSNRSKKIAFFGRVAPLKCVDFLARSFARYVVETSSEYQLLICGPLAHKGLDIVIEKANLHAERDAILIKNRSFDASERESLFRSVDALVYTTATEGLPYTFLEANELGTPVISSEVGAVSHLIDDGINGLTFNFRGLYLRNLYEEKPYNKLAKVMKDNEEENYQEFKRVMLRFESDDQAFFEMSKKAISFVNSSFSFEVMKSKFRHLVYNRF</sequence>
<evidence type="ECO:0000256" key="1">
    <source>
        <dbReference type="ARBA" id="ARBA00022679"/>
    </source>
</evidence>
<dbReference type="Pfam" id="PF13579">
    <property type="entry name" value="Glyco_trans_4_4"/>
    <property type="match status" value="1"/>
</dbReference>
<dbReference type="PANTHER" id="PTHR46401:SF2">
    <property type="entry name" value="GLYCOSYLTRANSFERASE WBBK-RELATED"/>
    <property type="match status" value="1"/>
</dbReference>
<dbReference type="Gene3D" id="3.40.50.2000">
    <property type="entry name" value="Glycogen Phosphorylase B"/>
    <property type="match status" value="5"/>
</dbReference>
<dbReference type="CDD" id="cd03801">
    <property type="entry name" value="GT4_PimA-like"/>
    <property type="match status" value="1"/>
</dbReference>
<dbReference type="Pfam" id="PF13692">
    <property type="entry name" value="Glyco_trans_1_4"/>
    <property type="match status" value="2"/>
</dbReference>
<dbReference type="GO" id="GO:0009103">
    <property type="term" value="P:lipopolysaccharide biosynthetic process"/>
    <property type="evidence" value="ECO:0007669"/>
    <property type="project" value="TreeGrafter"/>
</dbReference>
<dbReference type="Proteomes" id="UP000189021">
    <property type="component" value="Unassembled WGS sequence"/>
</dbReference>
<dbReference type="SUPFAM" id="SSF53756">
    <property type="entry name" value="UDP-Glycosyltransferase/glycogen phosphorylase"/>
    <property type="match status" value="3"/>
</dbReference>
<comment type="caution">
    <text evidence="4">The sequence shown here is derived from an EMBL/GenBank/DDBJ whole genome shotgun (WGS) entry which is preliminary data.</text>
</comment>
<feature type="domain" description="Glycosyl transferase family 1" evidence="2">
    <location>
        <begin position="230"/>
        <end position="388"/>
    </location>
</feature>
<reference evidence="4 5" key="1">
    <citation type="journal article" date="2017" name="Genome Announc.">
        <title>Draft Genome Sequences of Salinivibrio proteolyticus, Salinivibrio sharmensis, Salinivibrio siamensis, Salinivibrio costicola subsp. alcaliphilus, Salinivibrio costicola subsp. vallismortis, and 29 New Isolates Belonging to the Genus Salinivibrio.</title>
        <authorList>
            <person name="Lopez-Hermoso C."/>
            <person name="de la Haba R.R."/>
            <person name="Sanchez-Porro C."/>
            <person name="Bayliss S.C."/>
            <person name="Feil E.J."/>
            <person name="Ventosa A."/>
        </authorList>
    </citation>
    <scope>NUCLEOTIDE SEQUENCE [LARGE SCALE GENOMIC DNA]</scope>
    <source>
        <strain evidence="4 5">AL184</strain>
    </source>
</reference>
<evidence type="ECO:0000313" key="5">
    <source>
        <dbReference type="Proteomes" id="UP000189021"/>
    </source>
</evidence>
<proteinExistence type="predicted"/>
<dbReference type="RefSeq" id="WP_077659462.1">
    <property type="nucleotide sequence ID" value="NZ_CP040021.1"/>
</dbReference>
<evidence type="ECO:0000259" key="3">
    <source>
        <dbReference type="Pfam" id="PF13579"/>
    </source>
</evidence>